<feature type="region of interest" description="Disordered" evidence="1">
    <location>
        <begin position="69"/>
        <end position="92"/>
    </location>
</feature>
<keyword evidence="2" id="KW-0472">Membrane</keyword>
<protein>
    <submittedName>
        <fullName evidence="4">Tripartite tricarboxylate transporter TctB family protein</fullName>
    </submittedName>
</protein>
<organism evidence="4 5">
    <name type="scientific">Paractinoplanes ovalisporus</name>
    <dbReference type="NCBI Taxonomy" id="2810368"/>
    <lineage>
        <taxon>Bacteria</taxon>
        <taxon>Bacillati</taxon>
        <taxon>Actinomycetota</taxon>
        <taxon>Actinomycetes</taxon>
        <taxon>Micromonosporales</taxon>
        <taxon>Micromonosporaceae</taxon>
        <taxon>Paractinoplanes</taxon>
    </lineage>
</organism>
<keyword evidence="2" id="KW-0812">Transmembrane</keyword>
<feature type="compositionally biased region" description="Acidic residues" evidence="1">
    <location>
        <begin position="72"/>
        <end position="89"/>
    </location>
</feature>
<feature type="transmembrane region" description="Helical" evidence="2">
    <location>
        <begin position="42"/>
        <end position="62"/>
    </location>
</feature>
<feature type="transmembrane region" description="Helical" evidence="2">
    <location>
        <begin position="104"/>
        <end position="132"/>
    </location>
</feature>
<dbReference type="Pfam" id="PF07331">
    <property type="entry name" value="TctB"/>
    <property type="match status" value="1"/>
</dbReference>
<feature type="transmembrane region" description="Helical" evidence="2">
    <location>
        <begin position="144"/>
        <end position="166"/>
    </location>
</feature>
<reference evidence="4 5" key="1">
    <citation type="submission" date="2021-01" db="EMBL/GenBank/DDBJ databases">
        <title>Actinoplanes sp. nov. LDG1-06 isolated from lichen.</title>
        <authorList>
            <person name="Saeng-In P."/>
            <person name="Phongsopitanun W."/>
            <person name="Kanchanasin P."/>
            <person name="Yuki M."/>
            <person name="Kudo T."/>
            <person name="Ohkuma M."/>
            <person name="Tanasupawat S."/>
        </authorList>
    </citation>
    <scope>NUCLEOTIDE SEQUENCE [LARGE SCALE GENOMIC DNA]</scope>
    <source>
        <strain evidence="4 5">LDG1-06</strain>
    </source>
</reference>
<evidence type="ECO:0000259" key="3">
    <source>
        <dbReference type="Pfam" id="PF07331"/>
    </source>
</evidence>
<evidence type="ECO:0000256" key="2">
    <source>
        <dbReference type="SAM" id="Phobius"/>
    </source>
</evidence>
<feature type="transmembrane region" description="Helical" evidence="2">
    <location>
        <begin position="12"/>
        <end position="30"/>
    </location>
</feature>
<accession>A0ABS2AGY3</accession>
<evidence type="ECO:0000313" key="5">
    <source>
        <dbReference type="Proteomes" id="UP000632138"/>
    </source>
</evidence>
<dbReference type="RefSeq" id="WP_203378608.1">
    <property type="nucleotide sequence ID" value="NZ_JAENHP010000007.1"/>
</dbReference>
<dbReference type="Proteomes" id="UP000632138">
    <property type="component" value="Unassembled WGS sequence"/>
</dbReference>
<keyword evidence="5" id="KW-1185">Reference proteome</keyword>
<sequence length="173" mass="17969">MRQATQSRRTGVVLAAGLLAVGVFLLWSAVTADGDFGAQGPRLAPVVITVAWVVAAAVFLAMQLRPQTDATAEPEIDPETPTEDEENDGDAPAAKAGWLAPGGVLAALAGLAIALEYAGFVVSAALFIVVTARILGSRHLVRDVIVAIVLPVVVYLGFTRLLDIFLPAGVFPL</sequence>
<dbReference type="EMBL" id="JAENHP010000007">
    <property type="protein sequence ID" value="MBM2618623.1"/>
    <property type="molecule type" value="Genomic_DNA"/>
</dbReference>
<dbReference type="InterPro" id="IPR009936">
    <property type="entry name" value="DUF1468"/>
</dbReference>
<keyword evidence="2" id="KW-1133">Transmembrane helix</keyword>
<evidence type="ECO:0000256" key="1">
    <source>
        <dbReference type="SAM" id="MobiDB-lite"/>
    </source>
</evidence>
<proteinExistence type="predicted"/>
<comment type="caution">
    <text evidence="4">The sequence shown here is derived from an EMBL/GenBank/DDBJ whole genome shotgun (WGS) entry which is preliminary data.</text>
</comment>
<name>A0ABS2AGY3_9ACTN</name>
<evidence type="ECO:0000313" key="4">
    <source>
        <dbReference type="EMBL" id="MBM2618623.1"/>
    </source>
</evidence>
<feature type="domain" description="DUF1468" evidence="3">
    <location>
        <begin position="13"/>
        <end position="167"/>
    </location>
</feature>
<gene>
    <name evidence="4" type="ORF">JIG36_23995</name>
</gene>